<keyword evidence="4" id="KW-1185">Reference proteome</keyword>
<evidence type="ECO:0000313" key="4">
    <source>
        <dbReference type="Proteomes" id="UP000039324"/>
    </source>
</evidence>
<evidence type="ECO:0000313" key="3">
    <source>
        <dbReference type="EMBL" id="SPQ99668.1"/>
    </source>
</evidence>
<name>A0A0G4J822_PLABS</name>
<dbReference type="EMBL" id="CDSF01000155">
    <property type="protein sequence ID" value="CEP03705.1"/>
    <property type="molecule type" value="Genomic_DNA"/>
</dbReference>
<proteinExistence type="predicted"/>
<dbReference type="Proteomes" id="UP000039324">
    <property type="component" value="Unassembled WGS sequence"/>
</dbReference>
<dbReference type="Proteomes" id="UP000290189">
    <property type="component" value="Unassembled WGS sequence"/>
</dbReference>
<organism evidence="2 4">
    <name type="scientific">Plasmodiophora brassicae</name>
    <name type="common">Clubroot disease agent</name>
    <dbReference type="NCBI Taxonomy" id="37360"/>
    <lineage>
        <taxon>Eukaryota</taxon>
        <taxon>Sar</taxon>
        <taxon>Rhizaria</taxon>
        <taxon>Endomyxa</taxon>
        <taxon>Phytomyxea</taxon>
        <taxon>Plasmodiophorida</taxon>
        <taxon>Plasmodiophoridae</taxon>
        <taxon>Plasmodiophora</taxon>
    </lineage>
</organism>
<evidence type="ECO:0000313" key="5">
    <source>
        <dbReference type="Proteomes" id="UP000290189"/>
    </source>
</evidence>
<dbReference type="PANTHER" id="PTHR35040:SF7">
    <property type="entry name" value="FIBRONECTIN TYPE-III DOMAIN-CONTAINING PROTEIN-RELATED"/>
    <property type="match status" value="1"/>
</dbReference>
<feature type="signal peptide" evidence="1">
    <location>
        <begin position="1"/>
        <end position="16"/>
    </location>
</feature>
<evidence type="ECO:0000256" key="1">
    <source>
        <dbReference type="SAM" id="SignalP"/>
    </source>
</evidence>
<feature type="chain" id="PRO_5035990864" description="Spherulation-specific family 4" evidence="1">
    <location>
        <begin position="17"/>
        <end position="281"/>
    </location>
</feature>
<keyword evidence="1" id="KW-0732">Signal</keyword>
<evidence type="ECO:0000313" key="2">
    <source>
        <dbReference type="EMBL" id="CEP03705.1"/>
    </source>
</evidence>
<dbReference type="AlphaFoldDB" id="A0A0G4J822"/>
<gene>
    <name evidence="2" type="ORF">PBRA_003312</name>
    <name evidence="3" type="ORF">PLBR_LOCUS6883</name>
</gene>
<keyword evidence="3" id="KW-0496">Mitochondrion</keyword>
<dbReference type="PANTHER" id="PTHR35040">
    <property type="match status" value="1"/>
</dbReference>
<geneLocation type="mitochondrion" evidence="3"/>
<evidence type="ECO:0008006" key="6">
    <source>
        <dbReference type="Google" id="ProtNLM"/>
    </source>
</evidence>
<dbReference type="Pfam" id="PF12138">
    <property type="entry name" value="Spherulin4"/>
    <property type="match status" value="1"/>
</dbReference>
<dbReference type="OrthoDB" id="5342184at2759"/>
<protein>
    <recommendedName>
        <fullName evidence="6">Spherulation-specific family 4</fullName>
    </recommendedName>
</protein>
<dbReference type="InterPro" id="IPR021986">
    <property type="entry name" value="Spherulin4"/>
</dbReference>
<reference evidence="3 5" key="2">
    <citation type="submission" date="2018-03" db="EMBL/GenBank/DDBJ databases">
        <authorList>
            <person name="Fogelqvist J."/>
        </authorList>
    </citation>
    <scope>NUCLEOTIDE SEQUENCE [LARGE SCALE GENOMIC DNA]</scope>
</reference>
<dbReference type="EMBL" id="OVEO01000012">
    <property type="protein sequence ID" value="SPQ99668.1"/>
    <property type="molecule type" value="Genomic_DNA"/>
</dbReference>
<accession>A0A0G4J822</accession>
<sequence length="281" mass="30623">MLPAVIFIVLLGAVVGRHNNDSSERCNSPGLGVISYWDPSSKHYDTIPGGSLALINPNCGMFSSETSYKLVPNLAAYVGAVKRFNQRGTIVLGYVPTGYFNHAPGCNQPGVCQSWQRIEAQVAAYFNAMPTLDGIFFDEASPSNWNCSAFVSEYESLRQIVYSYAGRHAVIAFNAAIPNPCIVAAFRPDEIFVVYENSMASYEAQYDQVASTIAAADRAGVQTWLVVHSVTQARLRPLVHNATDIGATWLYATNIGGNWQAGENTYGGPPAYWQTEIDMLS</sequence>
<reference evidence="2 4" key="1">
    <citation type="submission" date="2015-02" db="EMBL/GenBank/DDBJ databases">
        <authorList>
            <person name="Chooi Y.-H."/>
        </authorList>
    </citation>
    <scope>NUCLEOTIDE SEQUENCE [LARGE SCALE GENOMIC DNA]</scope>
    <source>
        <strain evidence="2">E3</strain>
    </source>
</reference>